<dbReference type="Proteomes" id="UP000325255">
    <property type="component" value="Unassembled WGS sequence"/>
</dbReference>
<accession>A0A5M6IW68</accession>
<sequence length="225" mass="24158">MCARYALYYAPAPTDPLWALAAAWLGRDPEADAAVAQPDLPDIAAVTAEPRLYGFHATLKPPMRLRDGAGRDDLLAVARAIAAAAPAFDLPPLEVAAPHGFLALRESRPCPPLQALADAAVAWADPLRAPPDAAELARRRGSGLPPAAEANLRRWGYPYVFATWFFHLTLTRRLSSAEHALYRPAAEAHFADVLALPRRVSEICLFAQPTPGAAFILDARISLAG</sequence>
<evidence type="ECO:0000313" key="1">
    <source>
        <dbReference type="EMBL" id="KAA5612067.1"/>
    </source>
</evidence>
<organism evidence="1 2">
    <name type="scientific">Rhodovastum atsumiense</name>
    <dbReference type="NCBI Taxonomy" id="504468"/>
    <lineage>
        <taxon>Bacteria</taxon>
        <taxon>Pseudomonadati</taxon>
        <taxon>Pseudomonadota</taxon>
        <taxon>Alphaproteobacteria</taxon>
        <taxon>Acetobacterales</taxon>
        <taxon>Acetobacteraceae</taxon>
        <taxon>Rhodovastum</taxon>
    </lineage>
</organism>
<dbReference type="OrthoDB" id="4954742at2"/>
<gene>
    <name evidence="1" type="ORF">F1189_11455</name>
</gene>
<reference evidence="1 2" key="1">
    <citation type="submission" date="2019-09" db="EMBL/GenBank/DDBJ databases">
        <title>Genome sequence of Rhodovastum atsumiense, a diverse member of the Acetobacteraceae family of non-sulfur purple photosynthetic bacteria.</title>
        <authorList>
            <person name="Meyer T."/>
            <person name="Kyndt J."/>
        </authorList>
    </citation>
    <scope>NUCLEOTIDE SEQUENCE [LARGE SCALE GENOMIC DNA]</scope>
    <source>
        <strain evidence="1 2">DSM 21279</strain>
    </source>
</reference>
<proteinExistence type="predicted"/>
<dbReference type="Pfam" id="PF06299">
    <property type="entry name" value="DUF1045"/>
    <property type="match status" value="1"/>
</dbReference>
<protein>
    <submittedName>
        <fullName evidence="1">DUF1045 domain-containing protein</fullName>
    </submittedName>
</protein>
<comment type="caution">
    <text evidence="1">The sequence shown here is derived from an EMBL/GenBank/DDBJ whole genome shotgun (WGS) entry which is preliminary data.</text>
</comment>
<dbReference type="PIRSF" id="PIRSF033328">
    <property type="entry name" value="Phest_Mll4975"/>
    <property type="match status" value="1"/>
</dbReference>
<evidence type="ECO:0000313" key="2">
    <source>
        <dbReference type="Proteomes" id="UP000325255"/>
    </source>
</evidence>
<dbReference type="AlphaFoldDB" id="A0A5M6IW68"/>
<name>A0A5M6IW68_9PROT</name>
<dbReference type="EMBL" id="VWPK01000015">
    <property type="protein sequence ID" value="KAA5612067.1"/>
    <property type="molecule type" value="Genomic_DNA"/>
</dbReference>
<keyword evidence="2" id="KW-1185">Reference proteome</keyword>
<dbReference type="InterPro" id="IPR009389">
    <property type="entry name" value="DUF1045"/>
</dbReference>